<dbReference type="AlphaFoldDB" id="A0A8E2JYG5"/>
<dbReference type="Proteomes" id="UP000250140">
    <property type="component" value="Unassembled WGS sequence"/>
</dbReference>
<dbReference type="EMBL" id="KV748593">
    <property type="protein sequence ID" value="OCL14285.1"/>
    <property type="molecule type" value="Genomic_DNA"/>
</dbReference>
<reference evidence="1 2" key="1">
    <citation type="journal article" date="2016" name="Nat. Commun.">
        <title>Ectomycorrhizal ecology is imprinted in the genome of the dominant symbiotic fungus Cenococcum geophilum.</title>
        <authorList>
            <consortium name="DOE Joint Genome Institute"/>
            <person name="Peter M."/>
            <person name="Kohler A."/>
            <person name="Ohm R.A."/>
            <person name="Kuo A."/>
            <person name="Krutzmann J."/>
            <person name="Morin E."/>
            <person name="Arend M."/>
            <person name="Barry K.W."/>
            <person name="Binder M."/>
            <person name="Choi C."/>
            <person name="Clum A."/>
            <person name="Copeland A."/>
            <person name="Grisel N."/>
            <person name="Haridas S."/>
            <person name="Kipfer T."/>
            <person name="LaButti K."/>
            <person name="Lindquist E."/>
            <person name="Lipzen A."/>
            <person name="Maire R."/>
            <person name="Meier B."/>
            <person name="Mihaltcheva S."/>
            <person name="Molinier V."/>
            <person name="Murat C."/>
            <person name="Poggeler S."/>
            <person name="Quandt C.A."/>
            <person name="Sperisen C."/>
            <person name="Tritt A."/>
            <person name="Tisserant E."/>
            <person name="Crous P.W."/>
            <person name="Henrissat B."/>
            <person name="Nehls U."/>
            <person name="Egli S."/>
            <person name="Spatafora J.W."/>
            <person name="Grigoriev I.V."/>
            <person name="Martin F.M."/>
        </authorList>
    </citation>
    <scope>NUCLEOTIDE SEQUENCE [LARGE SCALE GENOMIC DNA]</scope>
    <source>
        <strain evidence="1 2">CBS 207.34</strain>
    </source>
</reference>
<protein>
    <submittedName>
        <fullName evidence="1">Uncharacterized protein</fullName>
    </submittedName>
</protein>
<proteinExistence type="predicted"/>
<evidence type="ECO:0000313" key="1">
    <source>
        <dbReference type="EMBL" id="OCL14285.1"/>
    </source>
</evidence>
<gene>
    <name evidence="1" type="ORF">AOQ84DRAFT_281396</name>
</gene>
<sequence>MASTAQPSYTIPSLSGPGIIFIFFRLRDSSQASQAIIEKWYDEVHIPAMVASGGIPLAWRWKAANPDYEKPNLVIYKLPDLAFLQSDEYRSANKKSETVPDVGPIGQLVEIETRLYQMVQLFETEKQPKDAFPTILSAAMEPSLGGAADLDSWYRDEHNQQMSEQPGWKRTTRFRIGFQVKDGKPADDAPSFLAIHEFGEGNKIGKDVVPLEPITDWTKRVLESCRAIDGAVYHKVGSS</sequence>
<evidence type="ECO:0000313" key="2">
    <source>
        <dbReference type="Proteomes" id="UP000250140"/>
    </source>
</evidence>
<name>A0A8E2JYG5_9PEZI</name>
<accession>A0A8E2JYG5</accession>
<organism evidence="1 2">
    <name type="scientific">Glonium stellatum</name>
    <dbReference type="NCBI Taxonomy" id="574774"/>
    <lineage>
        <taxon>Eukaryota</taxon>
        <taxon>Fungi</taxon>
        <taxon>Dikarya</taxon>
        <taxon>Ascomycota</taxon>
        <taxon>Pezizomycotina</taxon>
        <taxon>Dothideomycetes</taxon>
        <taxon>Pleosporomycetidae</taxon>
        <taxon>Gloniales</taxon>
        <taxon>Gloniaceae</taxon>
        <taxon>Glonium</taxon>
    </lineage>
</organism>
<keyword evidence="2" id="KW-1185">Reference proteome</keyword>
<dbReference type="OrthoDB" id="2851338at2759"/>